<dbReference type="CDD" id="cd03784">
    <property type="entry name" value="GT1_Gtf-like"/>
    <property type="match status" value="1"/>
</dbReference>
<dbReference type="SUPFAM" id="SSF53756">
    <property type="entry name" value="UDP-Glycosyltransferase/glycogen phosphorylase"/>
    <property type="match status" value="1"/>
</dbReference>
<evidence type="ECO:0000313" key="4">
    <source>
        <dbReference type="EMBL" id="KAL3744721.1"/>
    </source>
</evidence>
<dbReference type="FunFam" id="3.40.50.2000:FF:000088">
    <property type="entry name" value="Glycosyltransferase"/>
    <property type="match status" value="1"/>
</dbReference>
<proteinExistence type="inferred from homology"/>
<organism evidence="4 5">
    <name type="scientific">Eucalyptus globulus</name>
    <name type="common">Tasmanian blue gum</name>
    <dbReference type="NCBI Taxonomy" id="34317"/>
    <lineage>
        <taxon>Eukaryota</taxon>
        <taxon>Viridiplantae</taxon>
        <taxon>Streptophyta</taxon>
        <taxon>Embryophyta</taxon>
        <taxon>Tracheophyta</taxon>
        <taxon>Spermatophyta</taxon>
        <taxon>Magnoliopsida</taxon>
        <taxon>eudicotyledons</taxon>
        <taxon>Gunneridae</taxon>
        <taxon>Pentapetalae</taxon>
        <taxon>rosids</taxon>
        <taxon>malvids</taxon>
        <taxon>Myrtales</taxon>
        <taxon>Myrtaceae</taxon>
        <taxon>Myrtoideae</taxon>
        <taxon>Eucalypteae</taxon>
        <taxon>Eucalyptus</taxon>
    </lineage>
</organism>
<reference evidence="4 5" key="1">
    <citation type="submission" date="2024-11" db="EMBL/GenBank/DDBJ databases">
        <title>Chromosome-level genome assembly of Eucalyptus globulus Labill. provides insights into its genome evolution.</title>
        <authorList>
            <person name="Li X."/>
        </authorList>
    </citation>
    <scope>NUCLEOTIDE SEQUENCE [LARGE SCALE GENOMIC DNA]</scope>
    <source>
        <strain evidence="4">CL2024</strain>
        <tissue evidence="4">Fresh tender leaves</tissue>
    </source>
</reference>
<evidence type="ECO:0000313" key="5">
    <source>
        <dbReference type="Proteomes" id="UP001634007"/>
    </source>
</evidence>
<evidence type="ECO:0000256" key="1">
    <source>
        <dbReference type="ARBA" id="ARBA00009995"/>
    </source>
</evidence>
<keyword evidence="5" id="KW-1185">Reference proteome</keyword>
<dbReference type="AlphaFoldDB" id="A0ABD3KYF5"/>
<gene>
    <name evidence="4" type="ORF">ACJRO7_013912</name>
</gene>
<dbReference type="PANTHER" id="PTHR48049:SF60">
    <property type="entry name" value="UDP-GLYCOSYLTRANSFERASE 91B1"/>
    <property type="match status" value="1"/>
</dbReference>
<comment type="caution">
    <text evidence="4">The sequence shown here is derived from an EMBL/GenBank/DDBJ whole genome shotgun (WGS) entry which is preliminary data.</text>
</comment>
<dbReference type="Pfam" id="PF00201">
    <property type="entry name" value="UDPGT"/>
    <property type="match status" value="1"/>
</dbReference>
<dbReference type="Proteomes" id="UP001634007">
    <property type="component" value="Unassembled WGS sequence"/>
</dbReference>
<dbReference type="FunFam" id="3.40.50.2000:FF:000037">
    <property type="entry name" value="Glycosyltransferase"/>
    <property type="match status" value="1"/>
</dbReference>
<sequence length="450" mass="50238">MENEEKKLHIAMFPWLAYGHLMPFLDVATFLAQKGHRVSFISTPKNLQKLPTDLPPSITLVELPLPRVHGLPDLAESTAELPNNKVPYLKKAYDMLEPAVDEFLQRSGVDWIIQDFASHWLPQVASRLGVNSAFFSVYSATSLAFLGPPSVLIDGPSRRPEDFTVVPEWIDYPSKVRFRLHEIVTHQDCMDTGVSDFQRFGKSIRGSKFVAVRSCGEFEADPLRLLEKLYGKPVVPMGLLPPRHKLSGGDERWVELKRWLEDKKEKSVFYVGLGTEVNISPEMIGELAGGIEKSGLPFVWVVGQRPGPENIPPGFESRVAGRGYLWMGWAPQAEILAHTAIGGILTHCGWSSAIESLGQGLPLILFSGANSDQGLMGRLFEERGVGFEVPRDELNGSFSSDSVAETIRRVMVEPEGEEVRAKAWTMRDIFGNFELQNEYLEKLSPHIMLA</sequence>
<keyword evidence="2" id="KW-0328">Glycosyltransferase</keyword>
<dbReference type="PANTHER" id="PTHR48049">
    <property type="entry name" value="GLYCOSYLTRANSFERASE"/>
    <property type="match status" value="1"/>
</dbReference>
<dbReference type="InterPro" id="IPR050481">
    <property type="entry name" value="UDP-glycosyltransf_plant"/>
</dbReference>
<protein>
    <submittedName>
        <fullName evidence="4">Uncharacterized protein</fullName>
    </submittedName>
</protein>
<name>A0ABD3KYF5_EUCGL</name>
<dbReference type="EMBL" id="JBJKBG010000003">
    <property type="protein sequence ID" value="KAL3744721.1"/>
    <property type="molecule type" value="Genomic_DNA"/>
</dbReference>
<dbReference type="Gene3D" id="3.40.50.2000">
    <property type="entry name" value="Glycogen Phosphorylase B"/>
    <property type="match status" value="2"/>
</dbReference>
<comment type="similarity">
    <text evidence="1">Belongs to the UDP-glycosyltransferase family.</text>
</comment>
<keyword evidence="3" id="KW-0808">Transferase</keyword>
<dbReference type="InterPro" id="IPR002213">
    <property type="entry name" value="UDP_glucos_trans"/>
</dbReference>
<dbReference type="GO" id="GO:0008194">
    <property type="term" value="F:UDP-glycosyltransferase activity"/>
    <property type="evidence" value="ECO:0007669"/>
    <property type="project" value="UniProtKB-ARBA"/>
</dbReference>
<evidence type="ECO:0000256" key="3">
    <source>
        <dbReference type="ARBA" id="ARBA00022679"/>
    </source>
</evidence>
<evidence type="ECO:0000256" key="2">
    <source>
        <dbReference type="ARBA" id="ARBA00022676"/>
    </source>
</evidence>
<accession>A0ABD3KYF5</accession>